<gene>
    <name evidence="1" type="ORF">GO999_20765</name>
</gene>
<dbReference type="EMBL" id="CP046675">
    <property type="protein sequence ID" value="QUP60956.1"/>
    <property type="molecule type" value="Genomic_DNA"/>
</dbReference>
<keyword evidence="1" id="KW-0614">Plasmid</keyword>
<protein>
    <submittedName>
        <fullName evidence="1">Uncharacterized protein</fullName>
    </submittedName>
</protein>
<dbReference type="Proteomes" id="UP000680989">
    <property type="component" value="Plasmid pRS"/>
</dbReference>
<dbReference type="RefSeq" id="WP_127592247.1">
    <property type="nucleotide sequence ID" value="NZ_CP046675.1"/>
</dbReference>
<keyword evidence="2" id="KW-1185">Reference proteome</keyword>
<reference evidence="2" key="1">
    <citation type="submission" date="2019-12" db="EMBL/GenBank/DDBJ databases">
        <title>Whole-genome sequence of tobacco pathogen Ralstonia pseudosolanacearum strain RS, originating from Yunnan province of China.</title>
        <authorList>
            <person name="Lu C.-H."/>
        </authorList>
    </citation>
    <scope>NUCLEOTIDE SEQUENCE [LARGE SCALE GENOMIC DNA]</scope>
    <source>
        <strain evidence="2">RS</strain>
        <plasmid evidence="2">pRS</plasmid>
    </source>
</reference>
<organism evidence="1 2">
    <name type="scientific">Ralstonia nicotianae</name>
    <dbReference type="NCBI Taxonomy" id="3037696"/>
    <lineage>
        <taxon>Bacteria</taxon>
        <taxon>Pseudomonadati</taxon>
        <taxon>Pseudomonadota</taxon>
        <taxon>Betaproteobacteria</taxon>
        <taxon>Burkholderiales</taxon>
        <taxon>Burkholderiaceae</taxon>
        <taxon>Ralstonia</taxon>
        <taxon>Ralstonia solanacearum species complex</taxon>
    </lineage>
</organism>
<geneLocation type="plasmid" evidence="1 2">
    <name>pRS</name>
</geneLocation>
<accession>A0ABX7ZZZ7</accession>
<name>A0ABX7ZZZ7_9RALS</name>
<evidence type="ECO:0000313" key="1">
    <source>
        <dbReference type="EMBL" id="QUP60956.1"/>
    </source>
</evidence>
<proteinExistence type="predicted"/>
<evidence type="ECO:0000313" key="2">
    <source>
        <dbReference type="Proteomes" id="UP000680989"/>
    </source>
</evidence>
<sequence length="214" mass="23595">MTIDVKIQFSQDTLSENRIFLLDRKAFPEGLTLAAAEWEAERRASTDSLGAVLELVRERISEVLSSYDLWLLLGDTAWQDDSRIVRYRKLFGSLKYQGVDFGEGAETLESVVEKGGKIKFFGAVKITDANVGAAPKTMQVGSCTYLVAKDRSGDWQFPLSTGWSGKWNQDSALICDVVDNGGILLRRFGFFDDQEVGLQALGSPEILKKIASAG</sequence>